<dbReference type="PANTHER" id="PTHR35869:SF1">
    <property type="entry name" value="OUTER-MEMBRANE LIPOPROTEIN CARRIER PROTEIN"/>
    <property type="match status" value="1"/>
</dbReference>
<dbReference type="Gene3D" id="2.50.20.10">
    <property type="entry name" value="Lipoprotein localisation LolA/LolB/LppX"/>
    <property type="match status" value="1"/>
</dbReference>
<reference evidence="2 3" key="1">
    <citation type="submission" date="2018-01" db="EMBL/GenBank/DDBJ databases">
        <title>Metagenomic assembled genomes from two thermal pools in the Uzon Caldera, Kamchatka, Russia.</title>
        <authorList>
            <person name="Wilkins L."/>
            <person name="Ettinger C."/>
        </authorList>
    </citation>
    <scope>NUCLEOTIDE SEQUENCE [LARGE SCALE GENOMIC DNA]</scope>
    <source>
        <strain evidence="2">ZAV-15</strain>
    </source>
</reference>
<dbReference type="AlphaFoldDB" id="A0A2N7PJ38"/>
<dbReference type="SUPFAM" id="SSF89392">
    <property type="entry name" value="Prokaryotic lipoproteins and lipoprotein localization factors"/>
    <property type="match status" value="1"/>
</dbReference>
<dbReference type="InterPro" id="IPR004564">
    <property type="entry name" value="OM_lipoprot_carrier_LolA-like"/>
</dbReference>
<sequence length="209" mass="24424">MVFVLALLLGLVNPFKELKAQSIQEILDRIQNFYENTKTLRATFLQEDEFPSGKRILRKGKVWMKKPGLFRWEYYEPEKFIIISDGRNIYVYYPEENQAFVYPSGKAVSSQLALGFMSGRGDIRKDLKLESFKVLENNLWQLNFLTSSGDSQIEKITLQVNLSTGEVKEITLYYLSGEKVKIVFNHLEYNSEFSPKIFQFNPPRRVKIN</sequence>
<evidence type="ECO:0008006" key="4">
    <source>
        <dbReference type="Google" id="ProtNLM"/>
    </source>
</evidence>
<evidence type="ECO:0000313" key="3">
    <source>
        <dbReference type="Proteomes" id="UP000235731"/>
    </source>
</evidence>
<protein>
    <recommendedName>
        <fullName evidence="4">Outer membrane lipoprotein carrier protein LolA</fullName>
    </recommendedName>
</protein>
<dbReference type="InterPro" id="IPR029046">
    <property type="entry name" value="LolA/LolB/LppX"/>
</dbReference>
<dbReference type="Proteomes" id="UP000235731">
    <property type="component" value="Unassembled WGS sequence"/>
</dbReference>
<gene>
    <name evidence="2" type="ORF">C0197_04715</name>
</gene>
<evidence type="ECO:0000256" key="1">
    <source>
        <dbReference type="ARBA" id="ARBA00022729"/>
    </source>
</evidence>
<accession>A0A2N7PJ38</accession>
<dbReference type="Pfam" id="PF03548">
    <property type="entry name" value="LolA"/>
    <property type="match status" value="1"/>
</dbReference>
<name>A0A2N7PJ38_9BACT</name>
<dbReference type="EMBL" id="PNIE01000064">
    <property type="protein sequence ID" value="PMP62448.1"/>
    <property type="molecule type" value="Genomic_DNA"/>
</dbReference>
<comment type="caution">
    <text evidence="2">The sequence shown here is derived from an EMBL/GenBank/DDBJ whole genome shotgun (WGS) entry which is preliminary data.</text>
</comment>
<keyword evidence="1" id="KW-0732">Signal</keyword>
<proteinExistence type="predicted"/>
<dbReference type="PANTHER" id="PTHR35869">
    <property type="entry name" value="OUTER-MEMBRANE LIPOPROTEIN CARRIER PROTEIN"/>
    <property type="match status" value="1"/>
</dbReference>
<evidence type="ECO:0000313" key="2">
    <source>
        <dbReference type="EMBL" id="PMP62448.1"/>
    </source>
</evidence>
<organism evidence="2 3">
    <name type="scientific">Caldimicrobium thiodismutans</name>
    <dbReference type="NCBI Taxonomy" id="1653476"/>
    <lineage>
        <taxon>Bacteria</taxon>
        <taxon>Pseudomonadati</taxon>
        <taxon>Thermodesulfobacteriota</taxon>
        <taxon>Thermodesulfobacteria</taxon>
        <taxon>Thermodesulfobacteriales</taxon>
        <taxon>Thermodesulfobacteriaceae</taxon>
        <taxon>Caldimicrobium</taxon>
    </lineage>
</organism>
<dbReference type="CDD" id="cd16325">
    <property type="entry name" value="LolA"/>
    <property type="match status" value="1"/>
</dbReference>